<feature type="domain" description="DNA2/NAM7 helicase helicase" evidence="2">
    <location>
        <begin position="528"/>
        <end position="650"/>
    </location>
</feature>
<gene>
    <name evidence="5" type="ordered locus">Gmet_3050</name>
</gene>
<accession>Q39R59</accession>
<organism evidence="5 6">
    <name type="scientific">Geobacter metallireducens (strain ATCC 53774 / DSM 7210 / GS-15)</name>
    <dbReference type="NCBI Taxonomy" id="269799"/>
    <lineage>
        <taxon>Bacteria</taxon>
        <taxon>Pseudomonadati</taxon>
        <taxon>Thermodesulfobacteriota</taxon>
        <taxon>Desulfuromonadia</taxon>
        <taxon>Geobacterales</taxon>
        <taxon>Geobacteraceae</taxon>
        <taxon>Geobacter</taxon>
    </lineage>
</organism>
<feature type="compositionally biased region" description="Acidic residues" evidence="1">
    <location>
        <begin position="1650"/>
        <end position="1659"/>
    </location>
</feature>
<dbReference type="Pfam" id="PF13087">
    <property type="entry name" value="AAA_12"/>
    <property type="match status" value="1"/>
</dbReference>
<feature type="compositionally biased region" description="Pro residues" evidence="1">
    <location>
        <begin position="107"/>
        <end position="118"/>
    </location>
</feature>
<reference evidence="5 6" key="2">
    <citation type="journal article" date="2009" name="BMC Microbiol.">
        <title>The genome sequence of Geobacter metallireducens: features of metabolism, physiology and regulation common and dissimilar to Geobacter sulfurreducens.</title>
        <authorList>
            <person name="Aklujkar M."/>
            <person name="Krushkal J."/>
            <person name="DiBartolo G."/>
            <person name="Lapidus A."/>
            <person name="Land M.L."/>
            <person name="Lovley D.R."/>
        </authorList>
    </citation>
    <scope>NUCLEOTIDE SEQUENCE [LARGE SCALE GENOMIC DNA]</scope>
    <source>
        <strain evidence="6">ATCC 53774 / DSM 7210 / GS-15</strain>
    </source>
</reference>
<dbReference type="InterPro" id="IPR041677">
    <property type="entry name" value="DNA2/NAM7_AAA_11"/>
</dbReference>
<evidence type="ECO:0000256" key="1">
    <source>
        <dbReference type="SAM" id="MobiDB-lite"/>
    </source>
</evidence>
<feature type="compositionally biased region" description="Acidic residues" evidence="1">
    <location>
        <begin position="1667"/>
        <end position="1689"/>
    </location>
</feature>
<dbReference type="PANTHER" id="PTHR10887">
    <property type="entry name" value="DNA2/NAM7 HELICASE FAMILY"/>
    <property type="match status" value="1"/>
</dbReference>
<dbReference type="SUPFAM" id="SSF52980">
    <property type="entry name" value="Restriction endonuclease-like"/>
    <property type="match status" value="1"/>
</dbReference>
<evidence type="ECO:0000259" key="4">
    <source>
        <dbReference type="Pfam" id="PF18741"/>
    </source>
</evidence>
<dbReference type="CDD" id="cd18808">
    <property type="entry name" value="SF1_C_Upf1"/>
    <property type="match status" value="1"/>
</dbReference>
<dbReference type="PANTHER" id="PTHR10887:SF495">
    <property type="entry name" value="HELICASE SENATAXIN ISOFORM X1-RELATED"/>
    <property type="match status" value="1"/>
</dbReference>
<dbReference type="eggNOG" id="COG1674">
    <property type="taxonomic scope" value="Bacteria"/>
</dbReference>
<dbReference type="InterPro" id="IPR011335">
    <property type="entry name" value="Restrct_endonuc-II-like"/>
</dbReference>
<dbReference type="Gene3D" id="3.40.960.10">
    <property type="entry name" value="VSR Endonuclease"/>
    <property type="match status" value="1"/>
</dbReference>
<dbReference type="KEGG" id="gme:Gmet_3050"/>
<feature type="region of interest" description="Disordered" evidence="1">
    <location>
        <begin position="1633"/>
        <end position="1695"/>
    </location>
</feature>
<evidence type="ECO:0000313" key="5">
    <source>
        <dbReference type="EMBL" id="ABB33265.1"/>
    </source>
</evidence>
<keyword evidence="6" id="KW-1185">Reference proteome</keyword>
<dbReference type="InterPro" id="IPR047187">
    <property type="entry name" value="SF1_C_Upf1"/>
</dbReference>
<dbReference type="Proteomes" id="UP000007073">
    <property type="component" value="Chromosome"/>
</dbReference>
<dbReference type="Pfam" id="PF13086">
    <property type="entry name" value="AAA_11"/>
    <property type="match status" value="1"/>
</dbReference>
<name>Q39R59_GEOMG</name>
<feature type="region of interest" description="Disordered" evidence="1">
    <location>
        <begin position="55"/>
        <end position="150"/>
    </location>
</feature>
<dbReference type="SUPFAM" id="SSF52540">
    <property type="entry name" value="P-loop containing nucleoside triphosphate hydrolases"/>
    <property type="match status" value="1"/>
</dbReference>
<dbReference type="HOGENOM" id="CLU_000738_1_0_7"/>
<dbReference type="STRING" id="269799.Gmet_3050"/>
<feature type="domain" description="DNA2/NAM7 helicase-like C-terminal" evidence="3">
    <location>
        <begin position="1289"/>
        <end position="1474"/>
    </location>
</feature>
<dbReference type="GO" id="GO:0004386">
    <property type="term" value="F:helicase activity"/>
    <property type="evidence" value="ECO:0007669"/>
    <property type="project" value="InterPro"/>
</dbReference>
<dbReference type="RefSeq" id="WP_004513610.1">
    <property type="nucleotide sequence ID" value="NC_007517.1"/>
</dbReference>
<feature type="compositionally biased region" description="Low complexity" evidence="1">
    <location>
        <begin position="133"/>
        <end position="146"/>
    </location>
</feature>
<reference evidence="5 6" key="1">
    <citation type="submission" date="2005-10" db="EMBL/GenBank/DDBJ databases">
        <title>Complete sequence of Geobacter metallireducens GS-15.</title>
        <authorList>
            <consortium name="US DOE Joint Genome Institute"/>
            <person name="Copeland A."/>
            <person name="Lucas S."/>
            <person name="Lapidus A."/>
            <person name="Barry K."/>
            <person name="Detter J.C."/>
            <person name="Glavina T."/>
            <person name="Hammon N."/>
            <person name="Israni S."/>
            <person name="Pitluck S."/>
            <person name="Di Bartolo G."/>
            <person name="Chain P."/>
            <person name="Schmutz J."/>
            <person name="Larimer F."/>
            <person name="Land M."/>
            <person name="Kyrpides N."/>
            <person name="Ivanova N."/>
            <person name="Richardson P."/>
        </authorList>
    </citation>
    <scope>NUCLEOTIDE SEQUENCE [LARGE SCALE GENOMIC DNA]</scope>
    <source>
        <strain evidence="6">ATCC 53774 / DSM 7210 / GS-15</strain>
    </source>
</reference>
<proteinExistence type="predicted"/>
<feature type="domain" description="Restriction endonuclease type II-like" evidence="4">
    <location>
        <begin position="1533"/>
        <end position="1624"/>
    </location>
</feature>
<protein>
    <submittedName>
        <fullName evidence="5">Nucleic acid-binding protein, putative</fullName>
    </submittedName>
</protein>
<dbReference type="EMBL" id="CP000148">
    <property type="protein sequence ID" value="ABB33265.1"/>
    <property type="molecule type" value="Genomic_DNA"/>
</dbReference>
<evidence type="ECO:0000313" key="6">
    <source>
        <dbReference type="Proteomes" id="UP000007073"/>
    </source>
</evidence>
<evidence type="ECO:0000259" key="3">
    <source>
        <dbReference type="Pfam" id="PF13087"/>
    </source>
</evidence>
<feature type="compositionally biased region" description="Polar residues" evidence="1">
    <location>
        <begin position="60"/>
        <end position="70"/>
    </location>
</feature>
<dbReference type="Pfam" id="PF18741">
    <property type="entry name" value="MTES_1575"/>
    <property type="match status" value="1"/>
</dbReference>
<sequence>MEPRPHFNTSTAELDAIYRKNIDNISILNEILKELHHREKPKAVQLRNEITATLAKKKQGSTSVADTKQQAAAPKPLSTPSQSSLALTPPIARVAPVQTQSRSVSPPTIPAPPHPPPVQSEQHAQPEPHIKATTEPTSPPQSQSQPVRPSVLKPQLNKQQVHVLNVIEYLSSLARVNSIVVRDITNYQNTLWLSDIPRDGTNCYSRTWGADESIPDDVWLEVKKMPEPPMPAIPKVCEHWVDESLLRKIDFVPTLRQSIVLSKKFIDPVTGEEHEEIETKQLSDNPAVVIAWDGYIQQKWQPWTTIYKKHLEIQKVFGALFSIYQEQQRLGEQYELVVGLGLLTWQQPGGQSVRRHLLVAKASLEFESAIGRFAVKPAPDGDQSEVELDMLDPESYPANSSSLIASGRQLRDNFWDRTISNAILASISNSLEKQGRGNYQAEIDRASGASATDIPLIEFAPALILRKRSQKGLLNILADMRRQVEMGLEIPEQFLDLCEVSGQHEMANGGDALEATPPDHIYFPLPANEQQRQIIYKYNKQNGVLVQGPPGTGKSQTISNLICHLLATGQRVLVTAKTARALEVLHQKIPPVVSPLCISMLGSGTEERESLERSVNGILNNVNTRNDLVAARKMEELEQKLHDNKKAVAEAQYALIALREKETFQHTLAGGAYTGTAATIAVKLLEDTPLYNWLDDEISDSDEIPLTRSDLDILSAMLLEISDEMEAEYSKHVPDIAKDIPDCEYLRNAWQELTNHELTAKASEARLSSISGQAIARAAYDQITTLNETMTRLVAEIHSVMRRPLPWVNGAIREVLADLDTPWKQLHKLTTERLGELKTLAQKTQSLTVEIPASMDLMKLHGDAKTLLDHFSAGGGLKQFGFFGHPIVKKHGESVKQVRVNGQECVDRNVLPKLVSYLEVKFLLKEIWSFWVGKVTCQPEKHPLMQIAEIDELIEALEHILSLYTLRAEVLAVVERIHGLPRPQFENVESLDELMNTCQDVLKQSVLKDLYQKMLQEEGRISAVVAHTNAHPLCGELFQSFKVRNADSYCAAVSKIKAVGAQRSRVIAKQAYLDAIASKAPRFAATLKNVHDKQVAVQRLKGLDNAWAWKQASDWMYKFHNQDGNVLERNIHRLEVSSAKALEELAALKAWSHCFSRMTRDHQQHLVSWHQSMRRLGKGTGKHAHKHRQDAQKSLNECKGAVPSWIMPLHRVYETVEASPGCFDVIIVDEASQCGFEALPLLYLAKKIIVVGDEKQISPEAVGIDRSHVFNLMRTHLADFKHSASFDIENSLFAHGQIRFGNRITLCEHFRCAPEIIRFSNELCYTSDPLIPLKQVPPNRLEPLKAVHVPSGYREGSGQTIVNKPEAEAIVEQIIKCCKDSKYDGMTMGVIVLQGDAQAKIIEDMLVKRLGTEEMQERRLLCGNPYSFQGDERDVVFMSMVAAKNERIGAFTQDKDMRRFNVAASRAREQMWLFHSVTSNDLSSSCFRRRLLNHFYDTSVRKVAGISVEDLQRAAHIADRWREQPPDPFDSWFEVDVALHIAGRGYTVIPQFEFAGKRIDLVIQGGSAQLAVECDGDHWHGRDKYEDDMQRQRMLERCNWVFFRIKESYYRSNKEKTLEELWGMLEARGIFPKGSEQCSSDESAKMDSEPANDQEEFDQNDTGVNDDTNDTSDTDDVDSEMDSEDDIGESEVPLEGCPLSAQEALNAKPAELRRLIIEAMKTLPNNSCVRKALPTIILRKCHIKTRGTPRKLFTRKVESQVAVMIRDGKLVAYKSKNDRLKLGWQFATES</sequence>
<evidence type="ECO:0000259" key="2">
    <source>
        <dbReference type="Pfam" id="PF13086"/>
    </source>
</evidence>
<dbReference type="InterPro" id="IPR027417">
    <property type="entry name" value="P-loop_NTPase"/>
</dbReference>
<dbReference type="InterPro" id="IPR045055">
    <property type="entry name" value="DNA2/NAM7-like"/>
</dbReference>
<dbReference type="Gene3D" id="3.40.50.300">
    <property type="entry name" value="P-loop containing nucleotide triphosphate hydrolases"/>
    <property type="match status" value="3"/>
</dbReference>
<dbReference type="InterPro" id="IPR041679">
    <property type="entry name" value="DNA2/NAM7-like_C"/>
</dbReference>
<dbReference type="InterPro" id="IPR049468">
    <property type="entry name" value="Restrct_endonuc-II-like_dom"/>
</dbReference>
<dbReference type="eggNOG" id="COG1112">
    <property type="taxonomic scope" value="Bacteria"/>
</dbReference>